<dbReference type="RefSeq" id="WP_157689659.1">
    <property type="nucleotide sequence ID" value="NZ_CP034345.1"/>
</dbReference>
<organism evidence="4 5">
    <name type="scientific">Haloplanus rallus</name>
    <dbReference type="NCBI Taxonomy" id="1816183"/>
    <lineage>
        <taxon>Archaea</taxon>
        <taxon>Methanobacteriati</taxon>
        <taxon>Methanobacteriota</taxon>
        <taxon>Stenosarchaea group</taxon>
        <taxon>Halobacteria</taxon>
        <taxon>Halobacteriales</taxon>
        <taxon>Haloferacaceae</taxon>
        <taxon>Haloplanus</taxon>
    </lineage>
</organism>
<protein>
    <recommendedName>
        <fullName evidence="6">Transmembrane glycoprotein / HTH domain protein</fullName>
    </recommendedName>
</protein>
<dbReference type="KEGG" id="hra:EI982_10545"/>
<accession>A0A6B9FA87</accession>
<feature type="compositionally biased region" description="Low complexity" evidence="1">
    <location>
        <begin position="30"/>
        <end position="42"/>
    </location>
</feature>
<reference evidence="4 5" key="1">
    <citation type="submission" date="2018-12" db="EMBL/GenBank/DDBJ databases">
        <title>Complete genome sequence of Haloplanus rallus MBLA0036.</title>
        <authorList>
            <person name="Nam Y.-d."/>
            <person name="Kang J."/>
            <person name="Chung W.-H."/>
            <person name="Park Y.S."/>
        </authorList>
    </citation>
    <scope>NUCLEOTIDE SEQUENCE [LARGE SCALE GENOMIC DNA]</scope>
    <source>
        <strain evidence="4 5">MBLA0036</strain>
    </source>
</reference>
<proteinExistence type="predicted"/>
<dbReference type="InterPro" id="IPR055769">
    <property type="entry name" value="DUF7345"/>
</dbReference>
<evidence type="ECO:0000259" key="3">
    <source>
        <dbReference type="Pfam" id="PF24036"/>
    </source>
</evidence>
<name>A0A6B9FA87_9EURY</name>
<evidence type="ECO:0000259" key="2">
    <source>
        <dbReference type="Pfam" id="PF24034"/>
    </source>
</evidence>
<dbReference type="OrthoDB" id="147932at2157"/>
<feature type="domain" description="DUF7345" evidence="3">
    <location>
        <begin position="69"/>
        <end position="196"/>
    </location>
</feature>
<feature type="region of interest" description="Disordered" evidence="1">
    <location>
        <begin position="265"/>
        <end position="329"/>
    </location>
</feature>
<dbReference type="InterPro" id="IPR055767">
    <property type="entry name" value="DUF7343"/>
</dbReference>
<feature type="compositionally biased region" description="Low complexity" evidence="1">
    <location>
        <begin position="277"/>
        <end position="293"/>
    </location>
</feature>
<dbReference type="Pfam" id="PF24036">
    <property type="entry name" value="DUF7345"/>
    <property type="match status" value="1"/>
</dbReference>
<evidence type="ECO:0008006" key="6">
    <source>
        <dbReference type="Google" id="ProtNLM"/>
    </source>
</evidence>
<dbReference type="GeneID" id="99246463"/>
<evidence type="ECO:0000313" key="4">
    <source>
        <dbReference type="EMBL" id="QGX95201.1"/>
    </source>
</evidence>
<dbReference type="EMBL" id="CP034345">
    <property type="protein sequence ID" value="QGX95201.1"/>
    <property type="molecule type" value="Genomic_DNA"/>
</dbReference>
<evidence type="ECO:0000313" key="5">
    <source>
        <dbReference type="Proteomes" id="UP000428325"/>
    </source>
</evidence>
<feature type="domain" description="DUF7343" evidence="2">
    <location>
        <begin position="328"/>
        <end position="389"/>
    </location>
</feature>
<feature type="region of interest" description="Disordered" evidence="1">
    <location>
        <begin position="30"/>
        <end position="53"/>
    </location>
</feature>
<dbReference type="Proteomes" id="UP000428325">
    <property type="component" value="Chromosome"/>
</dbReference>
<dbReference type="AlphaFoldDB" id="A0A6B9FA87"/>
<keyword evidence="5" id="KW-1185">Reference proteome</keyword>
<gene>
    <name evidence="4" type="ORF">EI982_10545</name>
</gene>
<evidence type="ECO:0000256" key="1">
    <source>
        <dbReference type="SAM" id="MobiDB-lite"/>
    </source>
</evidence>
<dbReference type="Pfam" id="PF24034">
    <property type="entry name" value="DUF7343"/>
    <property type="match status" value="1"/>
</dbReference>
<feature type="compositionally biased region" description="Acidic residues" evidence="1">
    <location>
        <begin position="294"/>
        <end position="315"/>
    </location>
</feature>
<sequence>MRIAASLLALLILLSGAFPAVAVDGTDAPAAPGQAGAATPSPADRPALAGPAHARIDNPTVTEIYLAPDPGGDARWTVSLRYNLSSEADRAAFDRYGRAFEAGDAGVGLDVDFFRTLADEASRATDREMSIRNPTRNATVDNGTGVLSLSFTWTNFVTDTEDGFVIEDAVLMPGDRTWLASIEPSQRLVVETPTEYQVTDTRFGLDNGSVVVEGPHTFEEPLTISYQRTAPEEPNGQSPPWSLIGGALLVGLGLAVAVYVRRRRDGTSPPTADRGTDGAAAGDDAEVSAADTEAPAEDVAAEADTDADTADDDTEASAGDETAVDPSLLSDEERVERLLTENGGRMKQARIVRETGWSDAKVSQLLSTMADDGRIEKLRLGRENLISLPDDDTET</sequence>